<keyword evidence="2" id="KW-1185">Reference proteome</keyword>
<dbReference type="EMBL" id="BAAAZR010000031">
    <property type="protein sequence ID" value="GAA3832535.1"/>
    <property type="molecule type" value="Genomic_DNA"/>
</dbReference>
<dbReference type="Proteomes" id="UP001500888">
    <property type="component" value="Unassembled WGS sequence"/>
</dbReference>
<comment type="caution">
    <text evidence="1">The sequence shown here is derived from an EMBL/GenBank/DDBJ whole genome shotgun (WGS) entry which is preliminary data.</text>
</comment>
<protein>
    <submittedName>
        <fullName evidence="1">Uncharacterized protein</fullName>
    </submittedName>
</protein>
<accession>A0ABP7J374</accession>
<sequence length="49" mass="5513">MATRGPLLAPQWAETTTTVEIKAMTVNSKQVTLAILRQRYDEPLYDSCT</sequence>
<gene>
    <name evidence="1" type="ORF">GCM10022226_62210</name>
</gene>
<proteinExistence type="predicted"/>
<dbReference type="RefSeq" id="WP_344948256.1">
    <property type="nucleotide sequence ID" value="NZ_BAAAZR010000031.1"/>
</dbReference>
<evidence type="ECO:0000313" key="1">
    <source>
        <dbReference type="EMBL" id="GAA3832535.1"/>
    </source>
</evidence>
<name>A0ABP7J374_9ACTN</name>
<evidence type="ECO:0000313" key="2">
    <source>
        <dbReference type="Proteomes" id="UP001500888"/>
    </source>
</evidence>
<reference evidence="2" key="1">
    <citation type="journal article" date="2019" name="Int. J. Syst. Evol. Microbiol.">
        <title>The Global Catalogue of Microorganisms (GCM) 10K type strain sequencing project: providing services to taxonomists for standard genome sequencing and annotation.</title>
        <authorList>
            <consortium name="The Broad Institute Genomics Platform"/>
            <consortium name="The Broad Institute Genome Sequencing Center for Infectious Disease"/>
            <person name="Wu L."/>
            <person name="Ma J."/>
        </authorList>
    </citation>
    <scope>NUCLEOTIDE SEQUENCE [LARGE SCALE GENOMIC DNA]</scope>
    <source>
        <strain evidence="2">JCM 16908</strain>
    </source>
</reference>
<organism evidence="1 2">
    <name type="scientific">Sphaerisporangium flaviroseum</name>
    <dbReference type="NCBI Taxonomy" id="509199"/>
    <lineage>
        <taxon>Bacteria</taxon>
        <taxon>Bacillati</taxon>
        <taxon>Actinomycetota</taxon>
        <taxon>Actinomycetes</taxon>
        <taxon>Streptosporangiales</taxon>
        <taxon>Streptosporangiaceae</taxon>
        <taxon>Sphaerisporangium</taxon>
    </lineage>
</organism>